<feature type="domain" description="Transposase IS66 central" evidence="2">
    <location>
        <begin position="45"/>
        <end position="118"/>
    </location>
</feature>
<organism evidence="3 4">
    <name type="scientific">Allochromatium tepidum</name>
    <dbReference type="NCBI Taxonomy" id="553982"/>
    <lineage>
        <taxon>Bacteria</taxon>
        <taxon>Pseudomonadati</taxon>
        <taxon>Pseudomonadota</taxon>
        <taxon>Gammaproteobacteria</taxon>
        <taxon>Chromatiales</taxon>
        <taxon>Chromatiaceae</taxon>
        <taxon>Allochromatium</taxon>
    </lineage>
</organism>
<dbReference type="Gene3D" id="1.10.287.2170">
    <property type="match status" value="1"/>
</dbReference>
<evidence type="ECO:0000259" key="2">
    <source>
        <dbReference type="Pfam" id="PF03050"/>
    </source>
</evidence>
<sequence>MAEGRDGVETEASAPAESPAPKREEGKRRAGKQPGAPGFGRTQVLPSLIAALHFRFHLSRRRTQEFLHEWLGVRLSVGLPDQTIREAGAAVALPEAELIEAIVAGDRLHADETSWMVEDLMAIVHTFSCRLYGMRKYKQSIKEDFAGLSLHQPKDLCE</sequence>
<reference evidence="3 4" key="1">
    <citation type="submission" date="2021-04" db="EMBL/GenBank/DDBJ databases">
        <title>Complete genome sequencing of Allochromatium tepidum strain NZ.</title>
        <authorList>
            <person name="Tsukatani Y."/>
            <person name="Mori H."/>
        </authorList>
    </citation>
    <scope>NUCLEOTIDE SEQUENCE [LARGE SCALE GENOMIC DNA]</scope>
    <source>
        <strain evidence="3 4">NZ</strain>
    </source>
</reference>
<dbReference type="InterPro" id="IPR004291">
    <property type="entry name" value="Transposase_IS66_central"/>
</dbReference>
<protein>
    <recommendedName>
        <fullName evidence="2">Transposase IS66 central domain-containing protein</fullName>
    </recommendedName>
</protein>
<proteinExistence type="predicted"/>
<evidence type="ECO:0000256" key="1">
    <source>
        <dbReference type="SAM" id="MobiDB-lite"/>
    </source>
</evidence>
<accession>A0ABM7QKF9</accession>
<dbReference type="Proteomes" id="UP000680679">
    <property type="component" value="Chromosome"/>
</dbReference>
<name>A0ABM7QKF9_9GAMM</name>
<dbReference type="Pfam" id="PF03050">
    <property type="entry name" value="DDE_Tnp_IS66"/>
    <property type="match status" value="1"/>
</dbReference>
<evidence type="ECO:0000313" key="3">
    <source>
        <dbReference type="EMBL" id="BCU06236.1"/>
    </source>
</evidence>
<feature type="region of interest" description="Disordered" evidence="1">
    <location>
        <begin position="1"/>
        <end position="41"/>
    </location>
</feature>
<keyword evidence="4" id="KW-1185">Reference proteome</keyword>
<gene>
    <name evidence="3" type="ORF">Atep_09130</name>
</gene>
<dbReference type="EMBL" id="AP024563">
    <property type="protein sequence ID" value="BCU06236.1"/>
    <property type="molecule type" value="Genomic_DNA"/>
</dbReference>
<evidence type="ECO:0000313" key="4">
    <source>
        <dbReference type="Proteomes" id="UP000680679"/>
    </source>
</evidence>